<name>A0A1H4E0L8_9GAMM</name>
<dbReference type="OrthoDB" id="4380123at2"/>
<dbReference type="InterPro" id="IPR008551">
    <property type="entry name" value="TANGO2"/>
</dbReference>
<evidence type="ECO:0000313" key="1">
    <source>
        <dbReference type="EMBL" id="SEA78298.1"/>
    </source>
</evidence>
<dbReference type="PANTHER" id="PTHR17985">
    <property type="entry name" value="SER/THR-RICH PROTEIN T10 IN DGCR REGION"/>
    <property type="match status" value="1"/>
</dbReference>
<accession>A0A1H4E0L8</accession>
<gene>
    <name evidence="1" type="ORF">SAMN02745729_10784</name>
</gene>
<sequence length="271" mass="29986">MCLLTIAVNADPEWPLLLVANRDEFHARPTAPVAPWPDLPILGGRDLQAGGSWMALGNNNRFALVTNHRDARRQPPEEAPSRGTLVTEFILSQQSAQDFCQSLTAARAGFNLLLADGKGLWHYSNVNGLCQPVMPGIHALSNALLDTPWPKALRARATLARAMDNCELSETQLLRLLHDEHRPSDEALPDTGIRLERERLLSSCFIRSPDYGTRASTLLLQHRSGRMLFLEEGYDRDGRALSLRRYSLDRPLLVPVDWEGVAGSAAPGRDA</sequence>
<dbReference type="Proteomes" id="UP000242469">
    <property type="component" value="Unassembled WGS sequence"/>
</dbReference>
<dbReference type="Pfam" id="PF05742">
    <property type="entry name" value="TANGO2"/>
    <property type="match status" value="1"/>
</dbReference>
<protein>
    <submittedName>
        <fullName evidence="1">Uncharacterized conserved protein, contains NRDE domain</fullName>
    </submittedName>
</protein>
<dbReference type="PANTHER" id="PTHR17985:SF8">
    <property type="entry name" value="TRANSPORT AND GOLGI ORGANIZATION PROTEIN 2 HOMOLOG"/>
    <property type="match status" value="1"/>
</dbReference>
<organism evidence="1 2">
    <name type="scientific">Marinobacterium iners DSM 11526</name>
    <dbReference type="NCBI Taxonomy" id="1122198"/>
    <lineage>
        <taxon>Bacteria</taxon>
        <taxon>Pseudomonadati</taxon>
        <taxon>Pseudomonadota</taxon>
        <taxon>Gammaproteobacteria</taxon>
        <taxon>Oceanospirillales</taxon>
        <taxon>Oceanospirillaceae</taxon>
        <taxon>Marinobacterium</taxon>
    </lineage>
</organism>
<dbReference type="STRING" id="1122198.SAMN02745729_10784"/>
<dbReference type="RefSeq" id="WP_091826356.1">
    <property type="nucleotide sequence ID" value="NZ_FNRJ01000007.1"/>
</dbReference>
<keyword evidence="2" id="KW-1185">Reference proteome</keyword>
<proteinExistence type="predicted"/>
<dbReference type="EMBL" id="FNRJ01000007">
    <property type="protein sequence ID" value="SEA78298.1"/>
    <property type="molecule type" value="Genomic_DNA"/>
</dbReference>
<evidence type="ECO:0000313" key="2">
    <source>
        <dbReference type="Proteomes" id="UP000242469"/>
    </source>
</evidence>
<dbReference type="AlphaFoldDB" id="A0A1H4E0L8"/>
<reference evidence="2" key="1">
    <citation type="submission" date="2016-10" db="EMBL/GenBank/DDBJ databases">
        <authorList>
            <person name="Varghese N."/>
            <person name="Submissions S."/>
        </authorList>
    </citation>
    <scope>NUCLEOTIDE SEQUENCE [LARGE SCALE GENOMIC DNA]</scope>
    <source>
        <strain evidence="2">DSM 11526</strain>
    </source>
</reference>